<reference evidence="6 7" key="1">
    <citation type="submission" date="2018-07" db="EMBL/GenBank/DDBJ databases">
        <authorList>
            <person name="Quirk P.G."/>
            <person name="Krulwich T.A."/>
        </authorList>
    </citation>
    <scope>NUCLEOTIDE SEQUENCE [LARGE SCALE GENOMIC DNA]</scope>
    <source>
        <strain evidence="6 7">CC-BB4</strain>
    </source>
</reference>
<dbReference type="GO" id="GO:0005829">
    <property type="term" value="C:cytosol"/>
    <property type="evidence" value="ECO:0007669"/>
    <property type="project" value="TreeGrafter"/>
</dbReference>
<dbReference type="InterPro" id="IPR011611">
    <property type="entry name" value="PfkB_dom"/>
</dbReference>
<evidence type="ECO:0000256" key="4">
    <source>
        <dbReference type="RuleBase" id="RU003704"/>
    </source>
</evidence>
<keyword evidence="7" id="KW-1185">Reference proteome</keyword>
<evidence type="ECO:0000313" key="7">
    <source>
        <dbReference type="Proteomes" id="UP000254889"/>
    </source>
</evidence>
<keyword evidence="3 4" id="KW-0418">Kinase</keyword>
<dbReference type="PANTHER" id="PTHR10584:SF157">
    <property type="entry name" value="SULFOFRUCTOSE KINASE"/>
    <property type="match status" value="1"/>
</dbReference>
<feature type="domain" description="Carbohydrate kinase PfkB" evidence="5">
    <location>
        <begin position="5"/>
        <end position="267"/>
    </location>
</feature>
<gene>
    <name evidence="6" type="ORF">DW352_21140</name>
</gene>
<organism evidence="6 7">
    <name type="scientific">Pseudolabrys taiwanensis</name>
    <dbReference type="NCBI Taxonomy" id="331696"/>
    <lineage>
        <taxon>Bacteria</taxon>
        <taxon>Pseudomonadati</taxon>
        <taxon>Pseudomonadota</taxon>
        <taxon>Alphaproteobacteria</taxon>
        <taxon>Hyphomicrobiales</taxon>
        <taxon>Xanthobacteraceae</taxon>
        <taxon>Pseudolabrys</taxon>
    </lineage>
</organism>
<dbReference type="GO" id="GO:0016301">
    <property type="term" value="F:kinase activity"/>
    <property type="evidence" value="ECO:0007669"/>
    <property type="project" value="UniProtKB-KW"/>
</dbReference>
<protein>
    <submittedName>
        <fullName evidence="6">Sugar kinase</fullName>
    </submittedName>
</protein>
<dbReference type="PRINTS" id="PR00990">
    <property type="entry name" value="RIBOKINASE"/>
</dbReference>
<accession>A0A346A0V8</accession>
<dbReference type="PANTHER" id="PTHR10584">
    <property type="entry name" value="SUGAR KINASE"/>
    <property type="match status" value="1"/>
</dbReference>
<dbReference type="KEGG" id="ptaw:DW352_21140"/>
<dbReference type="AlphaFoldDB" id="A0A346A0V8"/>
<dbReference type="EMBL" id="CP031417">
    <property type="protein sequence ID" value="AXK82805.1"/>
    <property type="molecule type" value="Genomic_DNA"/>
</dbReference>
<sequence>MKVEAFPAAGSKVQATDFVVTIGGQAGNASVAIARLGGDARYAGALGGNDDAIANWIIEKLNAEHVDCTHARRIDGAMSSVSLIMLDATGEKMIATRRGEGILSAAPVDAEKTVDSVDAVLLDNRYPNFMMPIVEAATKRGIPRVLDLDRPASIDDPLLNGSTHVVSSAEAMRGTTGEQDFGAALKKLGQTYKGFLAVTVGPDGVYWLDKGEVRHMDAFKVKSVDTLGAGDTFHGAFTLRLVETGDVVEAMRFGAAAAAIKCTRFGGLMGAATRAEVEAFLKERA</sequence>
<dbReference type="InterPro" id="IPR002173">
    <property type="entry name" value="Carboh/pur_kinase_PfkB_CS"/>
</dbReference>
<dbReference type="InterPro" id="IPR029056">
    <property type="entry name" value="Ribokinase-like"/>
</dbReference>
<dbReference type="Pfam" id="PF00294">
    <property type="entry name" value="PfkB"/>
    <property type="match status" value="1"/>
</dbReference>
<dbReference type="OrthoDB" id="9795789at2"/>
<dbReference type="SUPFAM" id="SSF53613">
    <property type="entry name" value="Ribokinase-like"/>
    <property type="match status" value="1"/>
</dbReference>
<dbReference type="RefSeq" id="WP_115693184.1">
    <property type="nucleotide sequence ID" value="NZ_CP031417.1"/>
</dbReference>
<dbReference type="PROSITE" id="PS00584">
    <property type="entry name" value="PFKB_KINASES_2"/>
    <property type="match status" value="1"/>
</dbReference>
<keyword evidence="2 4" id="KW-0808">Transferase</keyword>
<dbReference type="Proteomes" id="UP000254889">
    <property type="component" value="Chromosome"/>
</dbReference>
<dbReference type="GO" id="GO:0006796">
    <property type="term" value="P:phosphate-containing compound metabolic process"/>
    <property type="evidence" value="ECO:0007669"/>
    <property type="project" value="UniProtKB-ARBA"/>
</dbReference>
<comment type="similarity">
    <text evidence="1 4">Belongs to the carbohydrate kinase PfkB family.</text>
</comment>
<evidence type="ECO:0000259" key="5">
    <source>
        <dbReference type="Pfam" id="PF00294"/>
    </source>
</evidence>
<dbReference type="InterPro" id="IPR002139">
    <property type="entry name" value="Ribo/fructo_kinase"/>
</dbReference>
<proteinExistence type="inferred from homology"/>
<evidence type="ECO:0000256" key="3">
    <source>
        <dbReference type="ARBA" id="ARBA00022777"/>
    </source>
</evidence>
<evidence type="ECO:0000313" key="6">
    <source>
        <dbReference type="EMBL" id="AXK82805.1"/>
    </source>
</evidence>
<evidence type="ECO:0000256" key="2">
    <source>
        <dbReference type="ARBA" id="ARBA00022679"/>
    </source>
</evidence>
<name>A0A346A0V8_9HYPH</name>
<evidence type="ECO:0000256" key="1">
    <source>
        <dbReference type="ARBA" id="ARBA00010688"/>
    </source>
</evidence>
<dbReference type="Gene3D" id="3.40.1190.20">
    <property type="match status" value="1"/>
</dbReference>